<protein>
    <submittedName>
        <fullName evidence="1">G protein-coupled receptor</fullName>
    </submittedName>
</protein>
<dbReference type="PANTHER" id="PTHR31627">
    <property type="entry name" value="SERPENTINE RECEPTOR CLASS GAMMA-RELATED"/>
    <property type="match status" value="1"/>
</dbReference>
<dbReference type="AlphaFoldDB" id="A0A2A6C308"/>
<accession>A0A2A6C308</accession>
<evidence type="ECO:0000313" key="1">
    <source>
        <dbReference type="EnsemblMetazoa" id="PPA06005.1"/>
    </source>
</evidence>
<organism evidence="1 2">
    <name type="scientific">Pristionchus pacificus</name>
    <name type="common">Parasitic nematode worm</name>
    <dbReference type="NCBI Taxonomy" id="54126"/>
    <lineage>
        <taxon>Eukaryota</taxon>
        <taxon>Metazoa</taxon>
        <taxon>Ecdysozoa</taxon>
        <taxon>Nematoda</taxon>
        <taxon>Chromadorea</taxon>
        <taxon>Rhabditida</taxon>
        <taxon>Rhabditina</taxon>
        <taxon>Diplogasteromorpha</taxon>
        <taxon>Diplogasteroidea</taxon>
        <taxon>Neodiplogasteridae</taxon>
        <taxon>Pristionchus</taxon>
    </lineage>
</organism>
<evidence type="ECO:0000313" key="2">
    <source>
        <dbReference type="Proteomes" id="UP000005239"/>
    </source>
</evidence>
<dbReference type="Pfam" id="PF10323">
    <property type="entry name" value="7TM_GPCR_Srv"/>
    <property type="match status" value="1"/>
</dbReference>
<proteinExistence type="predicted"/>
<dbReference type="EnsemblMetazoa" id="PPA06005.1">
    <property type="protein sequence ID" value="PPA06005.1"/>
    <property type="gene ID" value="WBGene00095559"/>
</dbReference>
<dbReference type="Proteomes" id="UP000005239">
    <property type="component" value="Unassembled WGS sequence"/>
</dbReference>
<reference evidence="1" key="2">
    <citation type="submission" date="2022-06" db="UniProtKB">
        <authorList>
            <consortium name="EnsemblMetazoa"/>
        </authorList>
    </citation>
    <scope>IDENTIFICATION</scope>
    <source>
        <strain evidence="1">PS312</strain>
    </source>
</reference>
<gene>
    <name evidence="1" type="primary">WBGene00095559</name>
</gene>
<dbReference type="PANTHER" id="PTHR31627:SF42">
    <property type="entry name" value="G_PROTEIN_RECEP_F1_2 DOMAIN-CONTAINING PROTEIN-RELATED"/>
    <property type="match status" value="1"/>
</dbReference>
<reference evidence="2" key="1">
    <citation type="journal article" date="2008" name="Nat. Genet.">
        <title>The Pristionchus pacificus genome provides a unique perspective on nematode lifestyle and parasitism.</title>
        <authorList>
            <person name="Dieterich C."/>
            <person name="Clifton S.W."/>
            <person name="Schuster L.N."/>
            <person name="Chinwalla A."/>
            <person name="Delehaunty K."/>
            <person name="Dinkelacker I."/>
            <person name="Fulton L."/>
            <person name="Fulton R."/>
            <person name="Godfrey J."/>
            <person name="Minx P."/>
            <person name="Mitreva M."/>
            <person name="Roeseler W."/>
            <person name="Tian H."/>
            <person name="Witte H."/>
            <person name="Yang S.P."/>
            <person name="Wilson R.K."/>
            <person name="Sommer R.J."/>
        </authorList>
    </citation>
    <scope>NUCLEOTIDE SEQUENCE [LARGE SCALE GENOMIC DNA]</scope>
    <source>
        <strain evidence="2">PS312</strain>
    </source>
</reference>
<accession>A0A8R1U5U8</accession>
<dbReference type="Gene3D" id="1.20.1070.10">
    <property type="entry name" value="Rhodopsin 7-helix transmembrane proteins"/>
    <property type="match status" value="1"/>
</dbReference>
<dbReference type="InterPro" id="IPR019426">
    <property type="entry name" value="7TM_GPCR_serpentine_rcpt_Srv"/>
</dbReference>
<dbReference type="InterPro" id="IPR051119">
    <property type="entry name" value="Nematode_SR-like"/>
</dbReference>
<name>A0A2A6C308_PRIPA</name>
<keyword evidence="2" id="KW-1185">Reference proteome</keyword>
<sequence length="329" mass="37903">MELERPQLYYFLLPFTIISLFLYTQILYEIYHKRGFVIYDSFFYRMICSQSMYDISYVIMYFAMEIPQDWPSMYGFLLGMNGTVLPQLTLGVTMMAISRMMLVCHPTHCFTKNLKHLSVKEVMFFHLTVPALYACFIIIAQDWRSYDFVYKANRVTRVGSDESIALNSNVLCASSFTGGLMSSLCYIRVFLALRKRIFTPAASSSLRSWRSEISILIISFVLFCALCTLAAYFVCNLLFVGSDWSVFYTIRKHFYAFSFFISTANPWCLMITSESMRSSIVHRCLPSFFLRLPLCIRFCPPNKTTTTGESSVNGANKLVAPKQVFTTAM</sequence>
<dbReference type="SUPFAM" id="SSF81321">
    <property type="entry name" value="Family A G protein-coupled receptor-like"/>
    <property type="match status" value="1"/>
</dbReference>